<reference evidence="1 2" key="1">
    <citation type="journal article" date="2021" name="Sci. Rep.">
        <title>The genome of the diatom Chaetoceros tenuissimus carries an ancient integrated fragment of an extant virus.</title>
        <authorList>
            <person name="Hongo Y."/>
            <person name="Kimura K."/>
            <person name="Takaki Y."/>
            <person name="Yoshida Y."/>
            <person name="Baba S."/>
            <person name="Kobayashi G."/>
            <person name="Nagasaki K."/>
            <person name="Hano T."/>
            <person name="Tomaru Y."/>
        </authorList>
    </citation>
    <scope>NUCLEOTIDE SEQUENCE [LARGE SCALE GENOMIC DNA]</scope>
    <source>
        <strain evidence="1 2">NIES-3715</strain>
    </source>
</reference>
<protein>
    <recommendedName>
        <fullName evidence="3">Sulfotransferase</fullName>
    </recommendedName>
</protein>
<dbReference type="AlphaFoldDB" id="A0AAD3H066"/>
<name>A0AAD3H066_9STRA</name>
<dbReference type="EMBL" id="BLLK01000020">
    <property type="protein sequence ID" value="GFH45288.1"/>
    <property type="molecule type" value="Genomic_DNA"/>
</dbReference>
<proteinExistence type="predicted"/>
<gene>
    <name evidence="1" type="ORF">CTEN210_01762</name>
</gene>
<dbReference type="Gene3D" id="3.40.50.300">
    <property type="entry name" value="P-loop containing nucleotide triphosphate hydrolases"/>
    <property type="match status" value="1"/>
</dbReference>
<organism evidence="1 2">
    <name type="scientific">Chaetoceros tenuissimus</name>
    <dbReference type="NCBI Taxonomy" id="426638"/>
    <lineage>
        <taxon>Eukaryota</taxon>
        <taxon>Sar</taxon>
        <taxon>Stramenopiles</taxon>
        <taxon>Ochrophyta</taxon>
        <taxon>Bacillariophyta</taxon>
        <taxon>Coscinodiscophyceae</taxon>
        <taxon>Chaetocerotophycidae</taxon>
        <taxon>Chaetocerotales</taxon>
        <taxon>Chaetocerotaceae</taxon>
        <taxon>Chaetoceros</taxon>
    </lineage>
</organism>
<sequence length="365" mass="41708">MPILLSNPKPESSISETCKYQLYIQRRDRKPSDPNIESIFNCHSSFGKCQYFRPTHFFSSCGAGSNYEHLLEDMFQMRANGDLWKDMPPILLAYLKLDPKYMKPKQDIVGKEFKFDRQNLSFIHVHKCGGSSLVTSVRDADLDLLPISELPLQYNNSKYYKGSYTLYSPKKNKKRNDDNWLVAKYLANNAVTYRSPSEWNETNHMTVAVVRDPVDRFLSAVGHVSSEKFADYGGNLREQCLKSTARETLKCFLALIRDGGYWIDLHFTPMIVEIAFATAGQDTPIAVFPFEYLPSIIENVGGNPRKKRKDGKKPGYRPSVLSNLKAEDLDADILHEICRLYEIDVLFLKSLGIFTVHCTKGKVET</sequence>
<dbReference type="InterPro" id="IPR005331">
    <property type="entry name" value="Sulfotransferase"/>
</dbReference>
<accession>A0AAD3H066</accession>
<evidence type="ECO:0000313" key="1">
    <source>
        <dbReference type="EMBL" id="GFH45288.1"/>
    </source>
</evidence>
<dbReference type="GO" id="GO:0008146">
    <property type="term" value="F:sulfotransferase activity"/>
    <property type="evidence" value="ECO:0007669"/>
    <property type="project" value="InterPro"/>
</dbReference>
<dbReference type="GO" id="GO:0016020">
    <property type="term" value="C:membrane"/>
    <property type="evidence" value="ECO:0007669"/>
    <property type="project" value="InterPro"/>
</dbReference>
<dbReference type="Pfam" id="PF03567">
    <property type="entry name" value="Sulfotransfer_2"/>
    <property type="match status" value="1"/>
</dbReference>
<dbReference type="Proteomes" id="UP001054902">
    <property type="component" value="Unassembled WGS sequence"/>
</dbReference>
<comment type="caution">
    <text evidence="1">The sequence shown here is derived from an EMBL/GenBank/DDBJ whole genome shotgun (WGS) entry which is preliminary data.</text>
</comment>
<keyword evidence="2" id="KW-1185">Reference proteome</keyword>
<evidence type="ECO:0008006" key="3">
    <source>
        <dbReference type="Google" id="ProtNLM"/>
    </source>
</evidence>
<evidence type="ECO:0000313" key="2">
    <source>
        <dbReference type="Proteomes" id="UP001054902"/>
    </source>
</evidence>
<dbReference type="InterPro" id="IPR027417">
    <property type="entry name" value="P-loop_NTPase"/>
</dbReference>